<accession>A0ABW3MGC1</accession>
<comment type="caution">
    <text evidence="3">The sequence shown here is derived from an EMBL/GenBank/DDBJ whole genome shotgun (WGS) entry which is preliminary data.</text>
</comment>
<keyword evidence="4" id="KW-1185">Reference proteome</keyword>
<dbReference type="InterPro" id="IPR052754">
    <property type="entry name" value="NTPase_KAP_P-loop"/>
</dbReference>
<evidence type="ECO:0000313" key="3">
    <source>
        <dbReference type="EMBL" id="MFD1049561.1"/>
    </source>
</evidence>
<dbReference type="PANTHER" id="PTHR22674:SF6">
    <property type="entry name" value="NTPASE KAP FAMILY P-LOOP DOMAIN-CONTAINING PROTEIN 1"/>
    <property type="match status" value="1"/>
</dbReference>
<reference evidence="4" key="1">
    <citation type="journal article" date="2019" name="Int. J. Syst. Evol. Microbiol.">
        <title>The Global Catalogue of Microorganisms (GCM) 10K type strain sequencing project: providing services to taxonomists for standard genome sequencing and annotation.</title>
        <authorList>
            <consortium name="The Broad Institute Genomics Platform"/>
            <consortium name="The Broad Institute Genome Sequencing Center for Infectious Disease"/>
            <person name="Wu L."/>
            <person name="Ma J."/>
        </authorList>
    </citation>
    <scope>NUCLEOTIDE SEQUENCE [LARGE SCALE GENOMIC DNA]</scope>
    <source>
        <strain evidence="4">JCM 31486</strain>
    </source>
</reference>
<keyword evidence="1" id="KW-0812">Transmembrane</keyword>
<dbReference type="EMBL" id="JBHTIS010002253">
    <property type="protein sequence ID" value="MFD1049561.1"/>
    <property type="molecule type" value="Genomic_DNA"/>
</dbReference>
<dbReference type="PANTHER" id="PTHR22674">
    <property type="entry name" value="NTPASE, KAP FAMILY P-LOOP DOMAIN-CONTAINING 1"/>
    <property type="match status" value="1"/>
</dbReference>
<keyword evidence="1" id="KW-1133">Transmembrane helix</keyword>
<evidence type="ECO:0000259" key="2">
    <source>
        <dbReference type="Pfam" id="PF07693"/>
    </source>
</evidence>
<feature type="domain" description="KAP NTPase" evidence="2">
    <location>
        <begin position="3"/>
        <end position="160"/>
    </location>
</feature>
<dbReference type="Proteomes" id="UP001597045">
    <property type="component" value="Unassembled WGS sequence"/>
</dbReference>
<dbReference type="Pfam" id="PF07693">
    <property type="entry name" value="KAP_NTPase"/>
    <property type="match status" value="1"/>
</dbReference>
<organism evidence="3 4">
    <name type="scientific">Kibdelosporangium lantanae</name>
    <dbReference type="NCBI Taxonomy" id="1497396"/>
    <lineage>
        <taxon>Bacteria</taxon>
        <taxon>Bacillati</taxon>
        <taxon>Actinomycetota</taxon>
        <taxon>Actinomycetes</taxon>
        <taxon>Pseudonocardiales</taxon>
        <taxon>Pseudonocardiaceae</taxon>
        <taxon>Kibdelosporangium</taxon>
    </lineage>
</organism>
<evidence type="ECO:0000256" key="1">
    <source>
        <dbReference type="SAM" id="Phobius"/>
    </source>
</evidence>
<protein>
    <submittedName>
        <fullName evidence="3">P-loop NTPase fold protein</fullName>
    </submittedName>
</protein>
<name>A0ABW3MGC1_9PSEU</name>
<feature type="non-terminal residue" evidence="3">
    <location>
        <position position="1"/>
    </location>
</feature>
<keyword evidence="1" id="KW-0472">Membrane</keyword>
<gene>
    <name evidence="3" type="ORF">ACFQ1S_30535</name>
</gene>
<sequence length="223" mass="24168">PVVIKVLEAVHLLLAFPLFVVVVAVDATWLTSSLRDHFRQFTEADPIHYLEKIFQVPFQVQPLGRDVRERMLRGLLTPSLTRSGESDRVARKQEAVGPLPVGSVEFEAVVASFAAARNPRQALSDTIDLTISSAELQQAQAVAELVGSTPRAVKRFVNVYLLVRAIGAARGLTVPGDGRLVRVLAGGSGESDEDGGLTEWRELIDRFRFPGARAGGDAGRMDG</sequence>
<feature type="transmembrane region" description="Helical" evidence="1">
    <location>
        <begin position="12"/>
        <end position="30"/>
    </location>
</feature>
<dbReference type="InterPro" id="IPR011646">
    <property type="entry name" value="KAP_P-loop"/>
</dbReference>
<proteinExistence type="predicted"/>
<evidence type="ECO:0000313" key="4">
    <source>
        <dbReference type="Proteomes" id="UP001597045"/>
    </source>
</evidence>